<comment type="caution">
    <text evidence="8">The sequence shown here is derived from an EMBL/GenBank/DDBJ whole genome shotgun (WGS) entry which is preliminary data.</text>
</comment>
<evidence type="ECO:0000256" key="5">
    <source>
        <dbReference type="ARBA" id="ARBA00023136"/>
    </source>
</evidence>
<feature type="transmembrane region" description="Helical" evidence="6">
    <location>
        <begin position="265"/>
        <end position="283"/>
    </location>
</feature>
<dbReference type="EMBL" id="SJPF01000002">
    <property type="protein sequence ID" value="TWT34441.1"/>
    <property type="molecule type" value="Genomic_DNA"/>
</dbReference>
<feature type="transmembrane region" description="Helical" evidence="6">
    <location>
        <begin position="362"/>
        <end position="383"/>
    </location>
</feature>
<gene>
    <name evidence="8" type="primary">mleN_2</name>
    <name evidence="8" type="ORF">Enr8_18490</name>
</gene>
<feature type="transmembrane region" description="Helical" evidence="6">
    <location>
        <begin position="290"/>
        <end position="313"/>
    </location>
</feature>
<evidence type="ECO:0000313" key="9">
    <source>
        <dbReference type="Proteomes" id="UP000318878"/>
    </source>
</evidence>
<name>A0A5C5V818_9BACT</name>
<feature type="domain" description="Na+/H+ antiporter NhaC-like C-terminal" evidence="7">
    <location>
        <begin position="283"/>
        <end position="568"/>
    </location>
</feature>
<feature type="transmembrane region" description="Helical" evidence="6">
    <location>
        <begin position="108"/>
        <end position="127"/>
    </location>
</feature>
<evidence type="ECO:0000256" key="2">
    <source>
        <dbReference type="ARBA" id="ARBA00022475"/>
    </source>
</evidence>
<accession>A0A5C5V818</accession>
<keyword evidence="3 6" id="KW-0812">Transmembrane</keyword>
<evidence type="ECO:0000313" key="8">
    <source>
        <dbReference type="EMBL" id="TWT34441.1"/>
    </source>
</evidence>
<dbReference type="PANTHER" id="PTHR43478">
    <property type="entry name" value="NA+/H+ ANTIPORTER-RELATED"/>
    <property type="match status" value="1"/>
</dbReference>
<dbReference type="GO" id="GO:0005886">
    <property type="term" value="C:plasma membrane"/>
    <property type="evidence" value="ECO:0007669"/>
    <property type="project" value="UniProtKB-SubCell"/>
</dbReference>
<keyword evidence="9" id="KW-1185">Reference proteome</keyword>
<sequence>MDETSPPTASSPWSRYAFFALIAIVLVWALIIGRIVQPAWSVQKVAIEPTDELIATEVITFDESGLTPTVLQQHADQGTAPAETSVVVVEDAAADSPSYFQVTATSHFGIWSLFPAAVAIASCWILREPLTSLLLGTVSGALILRQYDFTEEVLLPSLASTQAAGILILYLWLLGGLMGVWGKTGTAEAFSVWVTKRFVRGPRSAKLVAWGLGVLFFQGGTVSTVLVGAAVRPIADQQRISHEELSYIVDSTASPIACLVAFNAWPSYVQALIFIPGVTFLATEQERIRFFFSALPFSFYAIFAVLGTLLLSIDRAPVLGKKFRAAIRRARENNQLNRPGSHPLSLAGQTHPKLPPGYQPHVIDFCLPLMLLTGIAIVSFFVTGAPQVRWGFAAALACASATALLRGMPLRDLVEGIGEGLQSVVYASVILMLAVTLGDMTQNIGGGAYLVDLLGSYVPSLWLPTLLFLITIAISFSTGTSWGTFAVAFPLAMPLAMSVAQTQGLSNETLYLMVCFAAVLNGSVFGDQCSPISDTTVLSAMTTGADLMDHVTTQMVPATFAAVLAVIGWTSVTYFFC</sequence>
<keyword evidence="5 6" id="KW-0472">Membrane</keyword>
<evidence type="ECO:0000256" key="1">
    <source>
        <dbReference type="ARBA" id="ARBA00004651"/>
    </source>
</evidence>
<dbReference type="AlphaFoldDB" id="A0A5C5V818"/>
<proteinExistence type="predicted"/>
<evidence type="ECO:0000256" key="6">
    <source>
        <dbReference type="SAM" id="Phobius"/>
    </source>
</evidence>
<organism evidence="8 9">
    <name type="scientific">Blastopirellula retiformator</name>
    <dbReference type="NCBI Taxonomy" id="2527970"/>
    <lineage>
        <taxon>Bacteria</taxon>
        <taxon>Pseudomonadati</taxon>
        <taxon>Planctomycetota</taxon>
        <taxon>Planctomycetia</taxon>
        <taxon>Pirellulales</taxon>
        <taxon>Pirellulaceae</taxon>
        <taxon>Blastopirellula</taxon>
    </lineage>
</organism>
<dbReference type="PANTHER" id="PTHR43478:SF1">
    <property type="entry name" value="NA+_H+ ANTIPORTER NHAC-LIKE C-TERMINAL DOMAIN-CONTAINING PROTEIN"/>
    <property type="match status" value="1"/>
</dbReference>
<feature type="transmembrane region" description="Helical" evidence="6">
    <location>
        <begin position="509"/>
        <end position="526"/>
    </location>
</feature>
<dbReference type="InterPro" id="IPR018461">
    <property type="entry name" value="Na/H_Antiport_NhaC-like_C"/>
</dbReference>
<evidence type="ECO:0000259" key="7">
    <source>
        <dbReference type="Pfam" id="PF03553"/>
    </source>
</evidence>
<feature type="transmembrane region" description="Helical" evidence="6">
    <location>
        <begin position="480"/>
        <end position="497"/>
    </location>
</feature>
<feature type="transmembrane region" description="Helical" evidence="6">
    <location>
        <begin position="449"/>
        <end position="474"/>
    </location>
</feature>
<feature type="transmembrane region" description="Helical" evidence="6">
    <location>
        <begin position="420"/>
        <end position="437"/>
    </location>
</feature>
<feature type="transmembrane region" description="Helical" evidence="6">
    <location>
        <begin position="390"/>
        <end position="408"/>
    </location>
</feature>
<comment type="subcellular location">
    <subcellularLocation>
        <location evidence="1">Cell membrane</location>
        <topology evidence="1">Multi-pass membrane protein</topology>
    </subcellularLocation>
</comment>
<dbReference type="Proteomes" id="UP000318878">
    <property type="component" value="Unassembled WGS sequence"/>
</dbReference>
<evidence type="ECO:0000256" key="3">
    <source>
        <dbReference type="ARBA" id="ARBA00022692"/>
    </source>
</evidence>
<dbReference type="Pfam" id="PF03553">
    <property type="entry name" value="Na_H_antiporter"/>
    <property type="match status" value="1"/>
</dbReference>
<feature type="transmembrane region" description="Helical" evidence="6">
    <location>
        <begin position="207"/>
        <end position="231"/>
    </location>
</feature>
<keyword evidence="2" id="KW-1003">Cell membrane</keyword>
<feature type="transmembrane region" description="Helical" evidence="6">
    <location>
        <begin position="16"/>
        <end position="36"/>
    </location>
</feature>
<feature type="transmembrane region" description="Helical" evidence="6">
    <location>
        <begin position="153"/>
        <end position="173"/>
    </location>
</feature>
<feature type="transmembrane region" description="Helical" evidence="6">
    <location>
        <begin position="555"/>
        <end position="576"/>
    </location>
</feature>
<protein>
    <submittedName>
        <fullName evidence="8">Malate-2H(+)/Na(+)-lactate antiporter</fullName>
    </submittedName>
</protein>
<reference evidence="8 9" key="1">
    <citation type="submission" date="2019-02" db="EMBL/GenBank/DDBJ databases">
        <title>Deep-cultivation of Planctomycetes and their phenomic and genomic characterization uncovers novel biology.</title>
        <authorList>
            <person name="Wiegand S."/>
            <person name="Jogler M."/>
            <person name="Boedeker C."/>
            <person name="Pinto D."/>
            <person name="Vollmers J."/>
            <person name="Rivas-Marin E."/>
            <person name="Kohn T."/>
            <person name="Peeters S.H."/>
            <person name="Heuer A."/>
            <person name="Rast P."/>
            <person name="Oberbeckmann S."/>
            <person name="Bunk B."/>
            <person name="Jeske O."/>
            <person name="Meyerdierks A."/>
            <person name="Storesund J.E."/>
            <person name="Kallscheuer N."/>
            <person name="Luecker S."/>
            <person name="Lage O.M."/>
            <person name="Pohl T."/>
            <person name="Merkel B.J."/>
            <person name="Hornburger P."/>
            <person name="Mueller R.-W."/>
            <person name="Bruemmer F."/>
            <person name="Labrenz M."/>
            <person name="Spormann A.M."/>
            <person name="Op Den Camp H."/>
            <person name="Overmann J."/>
            <person name="Amann R."/>
            <person name="Jetten M.S.M."/>
            <person name="Mascher T."/>
            <person name="Medema M.H."/>
            <person name="Devos D.P."/>
            <person name="Kaster A.-K."/>
            <person name="Ovreas L."/>
            <person name="Rohde M."/>
            <person name="Galperin M.Y."/>
            <person name="Jogler C."/>
        </authorList>
    </citation>
    <scope>NUCLEOTIDE SEQUENCE [LARGE SCALE GENOMIC DNA]</scope>
    <source>
        <strain evidence="8 9">Enr8</strain>
    </source>
</reference>
<evidence type="ECO:0000256" key="4">
    <source>
        <dbReference type="ARBA" id="ARBA00022989"/>
    </source>
</evidence>
<keyword evidence="4 6" id="KW-1133">Transmembrane helix</keyword>